<protein>
    <recommendedName>
        <fullName evidence="1">SnoaL-like domain-containing protein</fullName>
    </recommendedName>
</protein>
<gene>
    <name evidence="2" type="ORF">EV186_108158</name>
</gene>
<feature type="domain" description="SnoaL-like" evidence="1">
    <location>
        <begin position="20"/>
        <end position="113"/>
    </location>
</feature>
<dbReference type="Gene3D" id="3.10.450.50">
    <property type="match status" value="1"/>
</dbReference>
<dbReference type="EMBL" id="SNXZ01000008">
    <property type="protein sequence ID" value="TDP91947.1"/>
    <property type="molecule type" value="Genomic_DNA"/>
</dbReference>
<comment type="caution">
    <text evidence="2">The sequence shown here is derived from an EMBL/GenBank/DDBJ whole genome shotgun (WGS) entry which is preliminary data.</text>
</comment>
<evidence type="ECO:0000259" key="1">
    <source>
        <dbReference type="Pfam" id="PF12680"/>
    </source>
</evidence>
<evidence type="ECO:0000313" key="2">
    <source>
        <dbReference type="EMBL" id="TDP91947.1"/>
    </source>
</evidence>
<reference evidence="2 3" key="1">
    <citation type="submission" date="2019-03" db="EMBL/GenBank/DDBJ databases">
        <title>Genomic Encyclopedia of Type Strains, Phase IV (KMG-IV): sequencing the most valuable type-strain genomes for metagenomic binning, comparative biology and taxonomic classification.</title>
        <authorList>
            <person name="Goeker M."/>
        </authorList>
    </citation>
    <scope>NUCLEOTIDE SEQUENCE [LARGE SCALE GENOMIC DNA]</scope>
    <source>
        <strain evidence="2 3">DSM 45361</strain>
    </source>
</reference>
<organism evidence="2 3">
    <name type="scientific">Labedaea rhizosphaerae</name>
    <dbReference type="NCBI Taxonomy" id="598644"/>
    <lineage>
        <taxon>Bacteria</taxon>
        <taxon>Bacillati</taxon>
        <taxon>Actinomycetota</taxon>
        <taxon>Actinomycetes</taxon>
        <taxon>Pseudonocardiales</taxon>
        <taxon>Pseudonocardiaceae</taxon>
        <taxon>Labedaea</taxon>
    </lineage>
</organism>
<dbReference type="Proteomes" id="UP000295444">
    <property type="component" value="Unassembled WGS sequence"/>
</dbReference>
<accession>A0A4R6RZC2</accession>
<keyword evidence="3" id="KW-1185">Reference proteome</keyword>
<proteinExistence type="predicted"/>
<name>A0A4R6RZC2_LABRH</name>
<evidence type="ECO:0000313" key="3">
    <source>
        <dbReference type="Proteomes" id="UP000295444"/>
    </source>
</evidence>
<dbReference type="AlphaFoldDB" id="A0A4R6RZC2"/>
<dbReference type="OrthoDB" id="3681559at2"/>
<dbReference type="RefSeq" id="WP_133853514.1">
    <property type="nucleotide sequence ID" value="NZ_SNXZ01000008.1"/>
</dbReference>
<dbReference type="Pfam" id="PF12680">
    <property type="entry name" value="SnoaL_2"/>
    <property type="match status" value="1"/>
</dbReference>
<dbReference type="SUPFAM" id="SSF54427">
    <property type="entry name" value="NTF2-like"/>
    <property type="match status" value="1"/>
</dbReference>
<sequence>MTTAREVFESMNLTGGLHPELLADDVVIEEPFAPQDRPRRIEGKAAWLEFATAERANLPFTLDNQRVTALHETTDPEVLVVEYELTGTVLATGRTATAPFVGVLRVRDGLVVGWREYQDKAAIARALA</sequence>
<dbReference type="InterPro" id="IPR037401">
    <property type="entry name" value="SnoaL-like"/>
</dbReference>
<dbReference type="InterPro" id="IPR032710">
    <property type="entry name" value="NTF2-like_dom_sf"/>
</dbReference>